<evidence type="ECO:0000256" key="4">
    <source>
        <dbReference type="ARBA" id="ARBA00022516"/>
    </source>
</evidence>
<evidence type="ECO:0000256" key="11">
    <source>
        <dbReference type="ARBA" id="ARBA00023098"/>
    </source>
</evidence>
<evidence type="ECO:0000256" key="1">
    <source>
        <dbReference type="ARBA" id="ARBA00004651"/>
    </source>
</evidence>
<dbReference type="GO" id="GO:0008654">
    <property type="term" value="P:phospholipid biosynthetic process"/>
    <property type="evidence" value="ECO:0007669"/>
    <property type="project" value="UniProtKB-KW"/>
</dbReference>
<reference evidence="21" key="1">
    <citation type="submission" date="2020-08" db="EMBL/GenBank/DDBJ databases">
        <title>Lacibacter sp. S13-6-6 genome sequencing.</title>
        <authorList>
            <person name="Jin L."/>
        </authorList>
    </citation>
    <scope>NUCLEOTIDE SEQUENCE [LARGE SCALE GENOMIC DNA]</scope>
    <source>
        <strain evidence="21">S13-6-6</strain>
    </source>
</reference>
<accession>A0A7G5XF49</accession>
<comment type="similarity">
    <text evidence="2">Belongs to the bacterial diacylglycerol kinase family.</text>
</comment>
<dbReference type="KEGG" id="lacs:H4075_18820"/>
<evidence type="ECO:0000256" key="7">
    <source>
        <dbReference type="ARBA" id="ARBA00022741"/>
    </source>
</evidence>
<feature type="transmembrane region" description="Helical" evidence="19">
    <location>
        <begin position="45"/>
        <end position="65"/>
    </location>
</feature>
<dbReference type="InterPro" id="IPR033717">
    <property type="entry name" value="UDPK"/>
</dbReference>
<evidence type="ECO:0000256" key="3">
    <source>
        <dbReference type="ARBA" id="ARBA00022475"/>
    </source>
</evidence>
<evidence type="ECO:0000256" key="14">
    <source>
        <dbReference type="ARBA" id="ARBA00023264"/>
    </source>
</evidence>
<evidence type="ECO:0000256" key="9">
    <source>
        <dbReference type="ARBA" id="ARBA00022840"/>
    </source>
</evidence>
<keyword evidence="11" id="KW-0443">Lipid metabolism</keyword>
<feature type="binding site" evidence="18">
    <location>
        <position position="66"/>
    </location>
    <ligand>
        <name>a divalent metal cation</name>
        <dbReference type="ChEBI" id="CHEBI:60240"/>
    </ligand>
</feature>
<feature type="binding site" evidence="17">
    <location>
        <position position="6"/>
    </location>
    <ligand>
        <name>ATP</name>
        <dbReference type="ChEBI" id="CHEBI:30616"/>
    </ligand>
</feature>
<evidence type="ECO:0000256" key="19">
    <source>
        <dbReference type="SAM" id="Phobius"/>
    </source>
</evidence>
<feature type="binding site" evidence="17">
    <location>
        <position position="66"/>
    </location>
    <ligand>
        <name>ATP</name>
        <dbReference type="ChEBI" id="CHEBI:30616"/>
    </ligand>
</feature>
<feature type="binding site" evidence="16">
    <location>
        <position position="59"/>
    </location>
    <ligand>
        <name>substrate</name>
    </ligand>
</feature>
<keyword evidence="3" id="KW-1003">Cell membrane</keyword>
<evidence type="ECO:0000256" key="12">
    <source>
        <dbReference type="ARBA" id="ARBA00023136"/>
    </source>
</evidence>
<sequence>MRSFYYAFRGLANAFGSEFNMRIHVVAALLVTVAGFYFKIAAAEWGMIVLCICSVIAMELINTAIEKLCNHVTAEQHPAIKQIKDIAAAAVLVTALGSLVVALIIFLPKLILLF</sequence>
<evidence type="ECO:0000313" key="21">
    <source>
        <dbReference type="Proteomes" id="UP000515344"/>
    </source>
</evidence>
<dbReference type="InterPro" id="IPR036945">
    <property type="entry name" value="DAGK_sf"/>
</dbReference>
<keyword evidence="7 17" id="KW-0547">Nucleotide-binding</keyword>
<evidence type="ECO:0000256" key="8">
    <source>
        <dbReference type="ARBA" id="ARBA00022777"/>
    </source>
</evidence>
<evidence type="ECO:0000313" key="20">
    <source>
        <dbReference type="EMBL" id="QNA44102.1"/>
    </source>
</evidence>
<keyword evidence="21" id="KW-1185">Reference proteome</keyword>
<evidence type="ECO:0000256" key="13">
    <source>
        <dbReference type="ARBA" id="ARBA00023209"/>
    </source>
</evidence>
<dbReference type="GO" id="GO:0046872">
    <property type="term" value="F:metal ion binding"/>
    <property type="evidence" value="ECO:0007669"/>
    <property type="project" value="UniProtKB-KW"/>
</dbReference>
<dbReference type="AlphaFoldDB" id="A0A7G5XF49"/>
<evidence type="ECO:0000256" key="10">
    <source>
        <dbReference type="ARBA" id="ARBA00022989"/>
    </source>
</evidence>
<name>A0A7G5XF49_9BACT</name>
<feature type="transmembrane region" description="Helical" evidence="19">
    <location>
        <begin position="86"/>
        <end position="107"/>
    </location>
</feature>
<keyword evidence="14" id="KW-1208">Phospholipid metabolism</keyword>
<organism evidence="20 21">
    <name type="scientific">Lacibacter sediminis</name>
    <dbReference type="NCBI Taxonomy" id="2760713"/>
    <lineage>
        <taxon>Bacteria</taxon>
        <taxon>Pseudomonadati</taxon>
        <taxon>Bacteroidota</taxon>
        <taxon>Chitinophagia</taxon>
        <taxon>Chitinophagales</taxon>
        <taxon>Chitinophagaceae</taxon>
        <taxon>Lacibacter</taxon>
    </lineage>
</organism>
<keyword evidence="10 19" id="KW-1133">Transmembrane helix</keyword>
<dbReference type="InterPro" id="IPR000829">
    <property type="entry name" value="DAGK"/>
</dbReference>
<dbReference type="EMBL" id="CP060007">
    <property type="protein sequence ID" value="QNA44102.1"/>
    <property type="molecule type" value="Genomic_DNA"/>
</dbReference>
<evidence type="ECO:0000256" key="2">
    <source>
        <dbReference type="ARBA" id="ARBA00005967"/>
    </source>
</evidence>
<comment type="subcellular location">
    <subcellularLocation>
        <location evidence="1">Cell membrane</location>
        <topology evidence="1">Multi-pass membrane protein</topology>
    </subcellularLocation>
</comment>
<gene>
    <name evidence="20" type="ORF">H4075_18820</name>
</gene>
<dbReference type="GO" id="GO:0016301">
    <property type="term" value="F:kinase activity"/>
    <property type="evidence" value="ECO:0007669"/>
    <property type="project" value="UniProtKB-KW"/>
</dbReference>
<dbReference type="GO" id="GO:0005524">
    <property type="term" value="F:ATP binding"/>
    <property type="evidence" value="ECO:0007669"/>
    <property type="project" value="UniProtKB-KW"/>
</dbReference>
<feature type="binding site" evidence="17">
    <location>
        <position position="18"/>
    </location>
    <ligand>
        <name>ATP</name>
        <dbReference type="ChEBI" id="CHEBI:30616"/>
    </ligand>
</feature>
<protein>
    <submittedName>
        <fullName evidence="20">Diacylglycerol kinase family protein</fullName>
    </submittedName>
</protein>
<feature type="binding site" evidence="18">
    <location>
        <position position="18"/>
    </location>
    <ligand>
        <name>a divalent metal cation</name>
        <dbReference type="ChEBI" id="CHEBI:60240"/>
    </ligand>
</feature>
<keyword evidence="5" id="KW-0808">Transferase</keyword>
<proteinExistence type="inferred from homology"/>
<dbReference type="PANTHER" id="PTHR34299:SF1">
    <property type="entry name" value="DIACYLGLYCEROL KINASE"/>
    <property type="match status" value="1"/>
</dbReference>
<feature type="active site" description="Proton acceptor" evidence="15">
    <location>
        <position position="59"/>
    </location>
</feature>
<dbReference type="GO" id="GO:0005886">
    <property type="term" value="C:plasma membrane"/>
    <property type="evidence" value="ECO:0007669"/>
    <property type="project" value="UniProtKB-SubCell"/>
</dbReference>
<dbReference type="Gene3D" id="1.10.287.3610">
    <property type="match status" value="1"/>
</dbReference>
<comment type="cofactor">
    <cofactor evidence="18">
        <name>Mg(2+)</name>
        <dbReference type="ChEBI" id="CHEBI:18420"/>
    </cofactor>
    <text evidence="18">Mn(2+), Zn(2+), Cd(2+) and Co(2+) support activity to lesser extents.</text>
</comment>
<feature type="transmembrane region" description="Helical" evidence="19">
    <location>
        <begin position="21"/>
        <end position="39"/>
    </location>
</feature>
<dbReference type="CDD" id="cd14265">
    <property type="entry name" value="UDPK_IM_like"/>
    <property type="match status" value="1"/>
</dbReference>
<dbReference type="PANTHER" id="PTHR34299">
    <property type="entry name" value="DIACYLGLYCEROL KINASE"/>
    <property type="match status" value="1"/>
</dbReference>
<keyword evidence="13" id="KW-0594">Phospholipid biosynthesis</keyword>
<evidence type="ECO:0000256" key="15">
    <source>
        <dbReference type="PIRSR" id="PIRSR600829-1"/>
    </source>
</evidence>
<keyword evidence="6 19" id="KW-0812">Transmembrane</keyword>
<feature type="binding site" evidence="17">
    <location>
        <begin position="75"/>
        <end position="77"/>
    </location>
    <ligand>
        <name>ATP</name>
        <dbReference type="ChEBI" id="CHEBI:30616"/>
    </ligand>
</feature>
<dbReference type="RefSeq" id="WP_182802364.1">
    <property type="nucleotide sequence ID" value="NZ_CP060007.1"/>
</dbReference>
<dbReference type="Proteomes" id="UP000515344">
    <property type="component" value="Chromosome"/>
</dbReference>
<dbReference type="Pfam" id="PF01219">
    <property type="entry name" value="DAGK_prokar"/>
    <property type="match status" value="1"/>
</dbReference>
<keyword evidence="4" id="KW-0444">Lipid biosynthesis</keyword>
<evidence type="ECO:0000256" key="6">
    <source>
        <dbReference type="ARBA" id="ARBA00022692"/>
    </source>
</evidence>
<evidence type="ECO:0000256" key="18">
    <source>
        <dbReference type="PIRSR" id="PIRSR600829-4"/>
    </source>
</evidence>
<evidence type="ECO:0000256" key="16">
    <source>
        <dbReference type="PIRSR" id="PIRSR600829-2"/>
    </source>
</evidence>
<evidence type="ECO:0000256" key="17">
    <source>
        <dbReference type="PIRSR" id="PIRSR600829-3"/>
    </source>
</evidence>
<evidence type="ECO:0000256" key="5">
    <source>
        <dbReference type="ARBA" id="ARBA00022679"/>
    </source>
</evidence>
<keyword evidence="18" id="KW-0479">Metal-binding</keyword>
<keyword evidence="9 17" id="KW-0067">ATP-binding</keyword>
<feature type="binding site" evidence="17">
    <location>
        <begin position="84"/>
        <end position="85"/>
    </location>
    <ligand>
        <name>ATP</name>
        <dbReference type="ChEBI" id="CHEBI:30616"/>
    </ligand>
</feature>
<keyword evidence="8 20" id="KW-0418">Kinase</keyword>
<keyword evidence="18" id="KW-0460">Magnesium</keyword>
<keyword evidence="12 19" id="KW-0472">Membrane</keyword>